<evidence type="ECO:0000313" key="11">
    <source>
        <dbReference type="Proteomes" id="UP000103524"/>
    </source>
</evidence>
<keyword evidence="4" id="KW-1048">Host nucleus</keyword>
<keyword evidence="7" id="KW-0804">Transcription</keyword>
<evidence type="ECO:0000256" key="6">
    <source>
        <dbReference type="ARBA" id="ARBA00023159"/>
    </source>
</evidence>
<dbReference type="EMBL" id="KP729195">
    <property type="protein sequence ID" value="ALT04903.1"/>
    <property type="molecule type" value="Genomic_DNA"/>
</dbReference>
<keyword evidence="5" id="KW-0805">Transcription regulation</keyword>
<protein>
    <recommendedName>
        <fullName evidence="3">Non-structural protein NP-1</fullName>
    </recommendedName>
</protein>
<evidence type="ECO:0000313" key="10">
    <source>
        <dbReference type="EMBL" id="ALT04903.1"/>
    </source>
</evidence>
<feature type="region of interest" description="Disordered" evidence="9">
    <location>
        <begin position="1"/>
        <end position="59"/>
    </location>
</feature>
<evidence type="ECO:0000256" key="5">
    <source>
        <dbReference type="ARBA" id="ARBA00023015"/>
    </source>
</evidence>
<dbReference type="KEGG" id="vg:26641702"/>
<evidence type="ECO:0000256" key="7">
    <source>
        <dbReference type="ARBA" id="ARBA00023163"/>
    </source>
</evidence>
<evidence type="ECO:0000256" key="3">
    <source>
        <dbReference type="ARBA" id="ARBA00020315"/>
    </source>
</evidence>
<evidence type="ECO:0000256" key="4">
    <source>
        <dbReference type="ARBA" id="ARBA00022562"/>
    </source>
</evidence>
<dbReference type="Proteomes" id="UP000103524">
    <property type="component" value="Segment"/>
</dbReference>
<keyword evidence="11" id="KW-1185">Reference proteome</keyword>
<sequence length="204" mass="23299">MSSRHSPYPRKTSGDTTGSKTSWASSGSRENKGNHKNPSFSTASRPFLTRQQKKEILKPRALRKDPPKVFCATHRADSPDAPAVCGFFWHSNRIAGKGTDWIFTRGKQLFQERAKNNVIDWDMARDLLFSFKRECDQWYRNMLYHFRLGEPCDKCNYWDGAYRKYCARVNADYEKEINATSASQELTDEEAAAALDAAMADASH</sequence>
<dbReference type="InterPro" id="IPR021075">
    <property type="entry name" value="Bocavirus_NP1"/>
</dbReference>
<name>A0A0U3AZ58_9VIRU</name>
<evidence type="ECO:0000256" key="9">
    <source>
        <dbReference type="SAM" id="MobiDB-lite"/>
    </source>
</evidence>
<accession>A0A0U3AZ58</accession>
<evidence type="ECO:0000256" key="2">
    <source>
        <dbReference type="ARBA" id="ARBA00007126"/>
    </source>
</evidence>
<proteinExistence type="inferred from homology"/>
<dbReference type="GO" id="GO:0042025">
    <property type="term" value="C:host cell nucleus"/>
    <property type="evidence" value="ECO:0007669"/>
    <property type="project" value="UniProtKB-SubCell"/>
</dbReference>
<evidence type="ECO:0000256" key="8">
    <source>
        <dbReference type="ARBA" id="ARBA00045895"/>
    </source>
</evidence>
<comment type="similarity">
    <text evidence="2">Belongs to the Bocaparvovirus Non-structural protein NP-1 family.</text>
</comment>
<reference evidence="10 11" key="1">
    <citation type="journal article" date="2015" name="Vet. J.">
        <title>Novel bocaparvoviruses in rabbits.</title>
        <authorList>
            <person name="Lanave G."/>
            <person name="Martella V."/>
            <person name="Farkas S.L."/>
            <person name="Marton S."/>
            <person name="Feher E."/>
            <person name="Bodnar L."/>
            <person name="Lavazza A."/>
            <person name="Decaro N."/>
            <person name="Buonavoglia C."/>
            <person name="Banyai K."/>
        </authorList>
    </citation>
    <scope>NUCLEOTIDE SEQUENCE [LARGE SCALE GENOMIC DNA]</scope>
    <source>
        <strain evidence="10 11">LBoV 160/01/ITA</strain>
    </source>
</reference>
<comment type="function">
    <text evidence="8">Required for the expression of the capsid proteins. Performs the splicing and internal polyadenylation of the viral capsid-encoding mRNA precursor, which allows its maturation and expression. Transactivates the viral promoter.</text>
</comment>
<evidence type="ECO:0000256" key="1">
    <source>
        <dbReference type="ARBA" id="ARBA00004147"/>
    </source>
</evidence>
<keyword evidence="6" id="KW-0010">Activator</keyword>
<organism evidence="10 11">
    <name type="scientific">Bocaparvovirus lagomorph1</name>
    <dbReference type="NCBI Taxonomy" id="3052037"/>
    <lineage>
        <taxon>Viruses</taxon>
        <taxon>Monodnaviria</taxon>
        <taxon>Shotokuvirae</taxon>
        <taxon>Cossaviricota</taxon>
        <taxon>Quintoviricetes</taxon>
        <taxon>Piccovirales</taxon>
        <taxon>Parvoviridae</taxon>
        <taxon>Parvovirinae</taxon>
        <taxon>Bocaparvovirus</taxon>
    </lineage>
</organism>
<dbReference type="Pfam" id="PF11733">
    <property type="entry name" value="NP1-WLL"/>
    <property type="match status" value="1"/>
</dbReference>
<dbReference type="RefSeq" id="YP_009215302.1">
    <property type="nucleotide sequence ID" value="NC_028973.1"/>
</dbReference>
<dbReference type="GeneID" id="26641702"/>
<comment type="subcellular location">
    <subcellularLocation>
        <location evidence="1">Host nucleus</location>
    </subcellularLocation>
</comment>